<keyword evidence="3" id="KW-1185">Reference proteome</keyword>
<dbReference type="InterPro" id="IPR011335">
    <property type="entry name" value="Restrct_endonuc-II-like"/>
</dbReference>
<gene>
    <name evidence="2" type="ORF">UPYG_G00209870</name>
</gene>
<name>A0ABD0WK06_UMBPY</name>
<accession>A0ABD0WK06</accession>
<dbReference type="InterPro" id="IPR019080">
    <property type="entry name" value="YqaJ_viral_recombinase"/>
</dbReference>
<feature type="domain" description="YqaJ viral recombinase" evidence="1">
    <location>
        <begin position="12"/>
        <end position="95"/>
    </location>
</feature>
<dbReference type="PANTHER" id="PTHR47526">
    <property type="entry name" value="ATP-DEPENDENT DNA HELICASE"/>
    <property type="match status" value="1"/>
</dbReference>
<dbReference type="EMBL" id="JAGEUA010000006">
    <property type="protein sequence ID" value="KAL0973707.1"/>
    <property type="molecule type" value="Genomic_DNA"/>
</dbReference>
<reference evidence="2 3" key="1">
    <citation type="submission" date="2024-06" db="EMBL/GenBank/DDBJ databases">
        <authorList>
            <person name="Pan Q."/>
            <person name="Wen M."/>
            <person name="Jouanno E."/>
            <person name="Zahm M."/>
            <person name="Klopp C."/>
            <person name="Cabau C."/>
            <person name="Louis A."/>
            <person name="Berthelot C."/>
            <person name="Parey E."/>
            <person name="Roest Crollius H."/>
            <person name="Montfort J."/>
            <person name="Robinson-Rechavi M."/>
            <person name="Bouchez O."/>
            <person name="Lampietro C."/>
            <person name="Lopez Roques C."/>
            <person name="Donnadieu C."/>
            <person name="Postlethwait J."/>
            <person name="Bobe J."/>
            <person name="Verreycken H."/>
            <person name="Guiguen Y."/>
        </authorList>
    </citation>
    <scope>NUCLEOTIDE SEQUENCE [LARGE SCALE GENOMIC DNA]</scope>
    <source>
        <strain evidence="2">Up_M1</strain>
        <tissue evidence="2">Testis</tissue>
    </source>
</reference>
<dbReference type="CDD" id="cd22343">
    <property type="entry name" value="PDDEXK_lambda_exonuclease-like"/>
    <property type="match status" value="1"/>
</dbReference>
<evidence type="ECO:0000259" key="1">
    <source>
        <dbReference type="Pfam" id="PF09588"/>
    </source>
</evidence>
<comment type="caution">
    <text evidence="2">The sequence shown here is derived from an EMBL/GenBank/DDBJ whole genome shotgun (WGS) entry which is preliminary data.</text>
</comment>
<dbReference type="SUPFAM" id="SSF52980">
    <property type="entry name" value="Restriction endonuclease-like"/>
    <property type="match status" value="1"/>
</dbReference>
<evidence type="ECO:0000313" key="2">
    <source>
        <dbReference type="EMBL" id="KAL0973707.1"/>
    </source>
</evidence>
<dbReference type="GO" id="GO:0006281">
    <property type="term" value="P:DNA repair"/>
    <property type="evidence" value="ECO:0007669"/>
    <property type="project" value="UniProtKB-ARBA"/>
</dbReference>
<dbReference type="Proteomes" id="UP001557470">
    <property type="component" value="Unassembled WGS sequence"/>
</dbReference>
<dbReference type="InterPro" id="IPR011604">
    <property type="entry name" value="PDDEXK-like_dom_sf"/>
</dbReference>
<dbReference type="AlphaFoldDB" id="A0ABD0WK06"/>
<protein>
    <recommendedName>
        <fullName evidence="1">YqaJ viral recombinase domain-containing protein</fullName>
    </recommendedName>
</protein>
<proteinExistence type="predicted"/>
<dbReference type="PANTHER" id="PTHR47526:SF4">
    <property type="entry name" value="SWIM-TYPE DOMAIN-CONTAINING PROTEIN"/>
    <property type="match status" value="1"/>
</dbReference>
<dbReference type="Pfam" id="PF09588">
    <property type="entry name" value="YqaJ"/>
    <property type="match status" value="1"/>
</dbReference>
<organism evidence="2 3">
    <name type="scientific">Umbra pygmaea</name>
    <name type="common">Eastern mudminnow</name>
    <dbReference type="NCBI Taxonomy" id="75934"/>
    <lineage>
        <taxon>Eukaryota</taxon>
        <taxon>Metazoa</taxon>
        <taxon>Chordata</taxon>
        <taxon>Craniata</taxon>
        <taxon>Vertebrata</taxon>
        <taxon>Euteleostomi</taxon>
        <taxon>Actinopterygii</taxon>
        <taxon>Neopterygii</taxon>
        <taxon>Teleostei</taxon>
        <taxon>Protacanthopterygii</taxon>
        <taxon>Esociformes</taxon>
        <taxon>Umbridae</taxon>
        <taxon>Umbra</taxon>
    </lineage>
</organism>
<dbReference type="Gene3D" id="3.90.320.10">
    <property type="match status" value="1"/>
</dbReference>
<sequence>MGLEHEGFSCMESGLWLNSKWPYMGASPDGTVTCDCHGTGICEIKCPHCKEGEGNLRLCAGDKGFCLIKDGDDVTLDRSHAYYFQVQAQLHIVDAEYCDFVVWNSNDIFIERIVPDKDFWDDVIPKTEIFFRNCILPEVLGQQVTK</sequence>
<evidence type="ECO:0000313" key="3">
    <source>
        <dbReference type="Proteomes" id="UP001557470"/>
    </source>
</evidence>